<protein>
    <submittedName>
        <fullName evidence="6">Nickel ABC transporter ATP-binding protein</fullName>
    </submittedName>
    <submittedName>
        <fullName evidence="7">Oligopeptide transport ATP-binding protein OppF</fullName>
    </submittedName>
</protein>
<proteinExistence type="inferred from homology"/>
<comment type="similarity">
    <text evidence="1">Belongs to the ABC transporter superfamily.</text>
</comment>
<keyword evidence="2" id="KW-0813">Transport</keyword>
<dbReference type="InterPro" id="IPR050319">
    <property type="entry name" value="ABC_transp_ATP-bind"/>
</dbReference>
<dbReference type="RefSeq" id="WP_095608811.1">
    <property type="nucleotide sequence ID" value="NZ_LMVN01000021.1"/>
</dbReference>
<evidence type="ECO:0000313" key="7">
    <source>
        <dbReference type="EMBL" id="PWL09075.1"/>
    </source>
</evidence>
<reference evidence="7 9" key="1">
    <citation type="submission" date="2016-04" db="EMBL/GenBank/DDBJ databases">
        <title>Genome sequence of Methanosphaera cuniculi DSM 4103.</title>
        <authorList>
            <person name="Poehlein A."/>
            <person name="Seedorf H."/>
            <person name="Daniel R."/>
        </authorList>
    </citation>
    <scope>NUCLEOTIDE SEQUENCE [LARGE SCALE GENOMIC DNA]</scope>
    <source>
        <strain evidence="7 9">DSM 4103</strain>
    </source>
</reference>
<dbReference type="Gene3D" id="3.40.50.300">
    <property type="entry name" value="P-loop containing nucleotide triphosphate hydrolases"/>
    <property type="match status" value="1"/>
</dbReference>
<dbReference type="Proteomes" id="UP000246004">
    <property type="component" value="Unassembled WGS sequence"/>
</dbReference>
<comment type="caution">
    <text evidence="6">The sequence shown here is derived from an EMBL/GenBank/DDBJ whole genome shotgun (WGS) entry which is preliminary data.</text>
</comment>
<dbReference type="PANTHER" id="PTHR43776">
    <property type="entry name" value="TRANSPORT ATP-BINDING PROTEIN"/>
    <property type="match status" value="1"/>
</dbReference>
<evidence type="ECO:0000256" key="2">
    <source>
        <dbReference type="ARBA" id="ARBA00022448"/>
    </source>
</evidence>
<evidence type="ECO:0000313" key="9">
    <source>
        <dbReference type="Proteomes" id="UP000246004"/>
    </source>
</evidence>
<keyword evidence="4 6" id="KW-0067">ATP-binding</keyword>
<dbReference type="InterPro" id="IPR003593">
    <property type="entry name" value="AAA+_ATPase"/>
</dbReference>
<evidence type="ECO:0000259" key="5">
    <source>
        <dbReference type="PROSITE" id="PS50893"/>
    </source>
</evidence>
<dbReference type="SMART" id="SM00382">
    <property type="entry name" value="AAA"/>
    <property type="match status" value="1"/>
</dbReference>
<dbReference type="PROSITE" id="PS50893">
    <property type="entry name" value="ABC_TRANSPORTER_2"/>
    <property type="match status" value="1"/>
</dbReference>
<dbReference type="EMBL" id="LMVN01000021">
    <property type="protein sequence ID" value="PAV07145.1"/>
    <property type="molecule type" value="Genomic_DNA"/>
</dbReference>
<dbReference type="GO" id="GO:0005524">
    <property type="term" value="F:ATP binding"/>
    <property type="evidence" value="ECO:0007669"/>
    <property type="project" value="UniProtKB-KW"/>
</dbReference>
<dbReference type="InterPro" id="IPR003439">
    <property type="entry name" value="ABC_transporter-like_ATP-bd"/>
</dbReference>
<dbReference type="PROSITE" id="PS00211">
    <property type="entry name" value="ABC_TRANSPORTER_1"/>
    <property type="match status" value="1"/>
</dbReference>
<dbReference type="SUPFAM" id="SSF52540">
    <property type="entry name" value="P-loop containing nucleoside triphosphate hydrolases"/>
    <property type="match status" value="1"/>
</dbReference>
<name>A0A2A2HCQ3_9EURY</name>
<dbReference type="GO" id="GO:0016887">
    <property type="term" value="F:ATP hydrolysis activity"/>
    <property type="evidence" value="ECO:0007669"/>
    <property type="project" value="InterPro"/>
</dbReference>
<dbReference type="Proteomes" id="UP000217528">
    <property type="component" value="Unassembled WGS sequence"/>
</dbReference>
<dbReference type="GO" id="GO:0055085">
    <property type="term" value="P:transmembrane transport"/>
    <property type="evidence" value="ECO:0007669"/>
    <property type="project" value="UniProtKB-ARBA"/>
</dbReference>
<evidence type="ECO:0000256" key="1">
    <source>
        <dbReference type="ARBA" id="ARBA00005417"/>
    </source>
</evidence>
<evidence type="ECO:0000256" key="4">
    <source>
        <dbReference type="ARBA" id="ARBA00022840"/>
    </source>
</evidence>
<feature type="domain" description="ABC transporter" evidence="5">
    <location>
        <begin position="4"/>
        <end position="203"/>
    </location>
</feature>
<reference evidence="6 8" key="2">
    <citation type="journal article" date="2017" name="BMC Genomics">
        <title>Genomic analysis of methanogenic archaea reveals a shift towards energy conservation.</title>
        <authorList>
            <person name="Gilmore S.P."/>
            <person name="Henske J.K."/>
            <person name="Sexton J.A."/>
            <person name="Solomon K.V."/>
            <person name="Seppala S."/>
            <person name="Yoo J.I."/>
            <person name="Huyett L.M."/>
            <person name="Pressman A."/>
            <person name="Cogan J.Z."/>
            <person name="Kivenson V."/>
            <person name="Peng X."/>
            <person name="Tan Y."/>
            <person name="Valentine D.L."/>
            <person name="O'Malley M.A."/>
        </authorList>
    </citation>
    <scope>NUCLEOTIDE SEQUENCE [LARGE SCALE GENOMIC DNA]</scope>
    <source>
        <strain evidence="6 8">1R-7</strain>
    </source>
</reference>
<sequence>MDILKTENISYGYNKNSKIISNINFSMDSSQVIGLFGDSGAGKSTFCKILSNFITDYSGSVLINDSIIDSKFNPVQLIFQHPEKVMNPHWSMDKILSESWNPDDDILDEFGIKKEWLKRYPSELSGGELQRFSILRAINPKTRFIIADEITTMLDAVTQVQIWSSLLNYTKKNDIGVLCVSHDMALLERICDDILYFDKLNQI</sequence>
<accession>A0A2A2HCQ3</accession>
<gene>
    <name evidence="7" type="primary">oppF</name>
    <name evidence="6" type="ORF">ASJ82_05575</name>
    <name evidence="7" type="ORF">MSCUN_00500</name>
</gene>
<keyword evidence="3" id="KW-0547">Nucleotide-binding</keyword>
<organism evidence="6 8">
    <name type="scientific">Methanosphaera cuniculi</name>
    <dbReference type="NCBI Taxonomy" id="1077256"/>
    <lineage>
        <taxon>Archaea</taxon>
        <taxon>Methanobacteriati</taxon>
        <taxon>Methanobacteriota</taxon>
        <taxon>Methanomada group</taxon>
        <taxon>Methanobacteria</taxon>
        <taxon>Methanobacteriales</taxon>
        <taxon>Methanobacteriaceae</taxon>
        <taxon>Methanosphaera</taxon>
    </lineage>
</organism>
<dbReference type="Pfam" id="PF00005">
    <property type="entry name" value="ABC_tran"/>
    <property type="match status" value="1"/>
</dbReference>
<evidence type="ECO:0000313" key="6">
    <source>
        <dbReference type="EMBL" id="PAV07145.1"/>
    </source>
</evidence>
<dbReference type="EMBL" id="LWMS01000001">
    <property type="protein sequence ID" value="PWL09075.1"/>
    <property type="molecule type" value="Genomic_DNA"/>
</dbReference>
<evidence type="ECO:0000313" key="8">
    <source>
        <dbReference type="Proteomes" id="UP000217528"/>
    </source>
</evidence>
<dbReference type="AlphaFoldDB" id="A0A2A2HCQ3"/>
<dbReference type="PANTHER" id="PTHR43776:SF7">
    <property type="entry name" value="D,D-DIPEPTIDE TRANSPORT ATP-BINDING PROTEIN DDPF-RELATED"/>
    <property type="match status" value="1"/>
</dbReference>
<dbReference type="InterPro" id="IPR027417">
    <property type="entry name" value="P-loop_NTPase"/>
</dbReference>
<evidence type="ECO:0000256" key="3">
    <source>
        <dbReference type="ARBA" id="ARBA00022741"/>
    </source>
</evidence>
<dbReference type="OrthoDB" id="18209at2157"/>
<dbReference type="InterPro" id="IPR017871">
    <property type="entry name" value="ABC_transporter-like_CS"/>
</dbReference>
<keyword evidence="8" id="KW-1185">Reference proteome</keyword>